<dbReference type="RefSeq" id="XP_009165626.1">
    <property type="nucleotide sequence ID" value="XM_009167362.1"/>
</dbReference>
<feature type="region of interest" description="Disordered" evidence="3">
    <location>
        <begin position="372"/>
        <end position="398"/>
    </location>
</feature>
<dbReference type="PANTHER" id="PTHR46232:SF1">
    <property type="entry name" value="SWI_SNF-RELATED MATRIX-ASSOCIATED ACTIN-DEPENDENT REGULATOR OF CHROMATIN SUBFAMILY E MEMBER 1"/>
    <property type="match status" value="1"/>
</dbReference>
<feature type="compositionally biased region" description="Basic and acidic residues" evidence="3">
    <location>
        <begin position="617"/>
        <end position="632"/>
    </location>
</feature>
<keyword evidence="1" id="KW-0238">DNA-binding</keyword>
<feature type="region of interest" description="Disordered" evidence="3">
    <location>
        <begin position="716"/>
        <end position="825"/>
    </location>
</feature>
<reference evidence="5 6" key="1">
    <citation type="submission" date="2013-11" db="EMBL/GenBank/DDBJ databases">
        <title>Opisthorchis viverrini - life in the bile duct.</title>
        <authorList>
            <person name="Young N.D."/>
            <person name="Nagarajan N."/>
            <person name="Lin S.J."/>
            <person name="Korhonen P.K."/>
            <person name="Jex A.R."/>
            <person name="Hall R.S."/>
            <person name="Safavi-Hemami H."/>
            <person name="Kaewkong W."/>
            <person name="Bertrand D."/>
            <person name="Gao S."/>
            <person name="Seet Q."/>
            <person name="Wongkham S."/>
            <person name="Teh B.T."/>
            <person name="Wongkham C."/>
            <person name="Intapan P.M."/>
            <person name="Maleewong W."/>
            <person name="Yang X."/>
            <person name="Hu M."/>
            <person name="Wang Z."/>
            <person name="Hofmann A."/>
            <person name="Sternberg P.W."/>
            <person name="Tan P."/>
            <person name="Wang J."/>
            <person name="Gasser R.B."/>
        </authorList>
    </citation>
    <scope>NUCLEOTIDE SEQUENCE [LARGE SCALE GENOMIC DNA]</scope>
</reference>
<dbReference type="GO" id="GO:0045892">
    <property type="term" value="P:negative regulation of DNA-templated transcription"/>
    <property type="evidence" value="ECO:0007669"/>
    <property type="project" value="TreeGrafter"/>
</dbReference>
<evidence type="ECO:0000313" key="6">
    <source>
        <dbReference type="Proteomes" id="UP000054324"/>
    </source>
</evidence>
<evidence type="ECO:0000259" key="4">
    <source>
        <dbReference type="PROSITE" id="PS50118"/>
    </source>
</evidence>
<dbReference type="Proteomes" id="UP000054324">
    <property type="component" value="Unassembled WGS sequence"/>
</dbReference>
<dbReference type="STRING" id="6198.A0A074ZXH8"/>
<dbReference type="AlphaFoldDB" id="A0A074ZXH8"/>
<feature type="region of interest" description="Disordered" evidence="3">
    <location>
        <begin position="94"/>
        <end position="113"/>
    </location>
</feature>
<feature type="region of interest" description="Disordered" evidence="3">
    <location>
        <begin position="509"/>
        <end position="648"/>
    </location>
</feature>
<keyword evidence="1" id="KW-0539">Nucleus</keyword>
<evidence type="ECO:0000256" key="2">
    <source>
        <dbReference type="SAM" id="Coils"/>
    </source>
</evidence>
<dbReference type="SUPFAM" id="SSF47095">
    <property type="entry name" value="HMG-box"/>
    <property type="match status" value="1"/>
</dbReference>
<organism evidence="5 6">
    <name type="scientific">Opisthorchis viverrini</name>
    <name type="common">Southeast Asian liver fluke</name>
    <dbReference type="NCBI Taxonomy" id="6198"/>
    <lineage>
        <taxon>Eukaryota</taxon>
        <taxon>Metazoa</taxon>
        <taxon>Spiralia</taxon>
        <taxon>Lophotrochozoa</taxon>
        <taxon>Platyhelminthes</taxon>
        <taxon>Trematoda</taxon>
        <taxon>Digenea</taxon>
        <taxon>Opisthorchiida</taxon>
        <taxon>Opisthorchiata</taxon>
        <taxon>Opisthorchiidae</taxon>
        <taxon>Opisthorchis</taxon>
    </lineage>
</organism>
<feature type="compositionally biased region" description="Polar residues" evidence="3">
    <location>
        <begin position="1095"/>
        <end position="1109"/>
    </location>
</feature>
<dbReference type="PANTHER" id="PTHR46232">
    <property type="entry name" value="SMARCE1 REGULATOR OF CHROMATIN"/>
    <property type="match status" value="1"/>
</dbReference>
<feature type="compositionally biased region" description="Low complexity" evidence="3">
    <location>
        <begin position="669"/>
        <end position="679"/>
    </location>
</feature>
<keyword evidence="2" id="KW-0175">Coiled coil</keyword>
<feature type="region of interest" description="Disordered" evidence="3">
    <location>
        <begin position="663"/>
        <end position="699"/>
    </location>
</feature>
<dbReference type="Pfam" id="PF00505">
    <property type="entry name" value="HMG_box"/>
    <property type="match status" value="1"/>
</dbReference>
<gene>
    <name evidence="5" type="ORF">T265_02983</name>
</gene>
<dbReference type="InterPro" id="IPR009071">
    <property type="entry name" value="HMG_box_dom"/>
</dbReference>
<feature type="compositionally biased region" description="Low complexity" evidence="3">
    <location>
        <begin position="870"/>
        <end position="886"/>
    </location>
</feature>
<proteinExistence type="predicted"/>
<name>A0A074ZXH8_OPIVI</name>
<feature type="compositionally biased region" description="Polar residues" evidence="3">
    <location>
        <begin position="767"/>
        <end position="776"/>
    </location>
</feature>
<dbReference type="GO" id="GO:0031492">
    <property type="term" value="F:nucleosomal DNA binding"/>
    <property type="evidence" value="ECO:0007669"/>
    <property type="project" value="TreeGrafter"/>
</dbReference>
<evidence type="ECO:0000256" key="1">
    <source>
        <dbReference type="PROSITE-ProRule" id="PRU00267"/>
    </source>
</evidence>
<feature type="coiled-coil region" evidence="2">
    <location>
        <begin position="277"/>
        <end position="304"/>
    </location>
</feature>
<dbReference type="SMART" id="SM00398">
    <property type="entry name" value="HMG"/>
    <property type="match status" value="1"/>
</dbReference>
<sequence length="1115" mass="122520">MISPRKSCPTKSDVRQECRFFWVLFNSGDKIVKHIPESLQNSCASIVAGEDLVDLEYADEIVLIFEDEGVAQAPEPKPFFLPSHANSGLQSVKMTSKGEGRTPKPPKPPEKPLMPYMRYSRKVWEQVKNSNPHLKLWEVGKIIGQMWRELPDDEKNMYVEEYDAEKTQYTEALRQYHSSPAYQAWLLAKERAEKLSEEQDQERKQSTMRSRDRVMDPTQTDLRESYILEDNEEDAEDQYTAKHVAAARFQRNHRLMQEILSDARLPDPGQLITQSRLNTLRSQVEQLKNHKRNLCQEIEGCELRHRAKLERIQEDSDKFIADYEKLTASRPMITESQFADMIVKAKSDLQREEEERLSRYLAEVEMRRRKQQQRQQREAELAAEAERRRQQAHQQQQQQQQQQQAQQQQHLQQQQQQLQQSQQAQARVQQVQAAEMTGAMQPQLTADRPMNVQQDEKIEPHFVSQHQPQPQPPTQTPSIQEVKPNQMMQEIPTQATGVVYAAGAPNRFPNQLSGVNGGQRFPHSSHTQHHYPPPPSYPPSSLPPRGPPTMAQQQMVANLAVPRAASPMQQKKHLSSASSSSSGSSTSSTSSKRKKSDTTVPNKERKLDNGAGGNVTGERRGLPEESSEHPRLNDMTCGPASVGDYSSNSGVQAVSRQTIPQYAQPPPQQAAAPPSSSAAGHPSNVVGQPPFGYEQHNVPPSSVPMSVASGYYHHPVVQSAGHPGGGFPPHAPRPQFGHGGYVPGQYSPGSHQPTPEHAPPPMYVQHVPQQQPSAHMSHQGAPLVGSPPHTAARPPHGHPGAAVSWHQGYPPQYGPPRYPGPGGPVGYPGHPGRHIPTTGAYVLPPHPGMHHPAQHHQPAPNAPPQPGAVPGPETGPMGQQQQQQQIPAPPPYQQQANVPPGYWGSPHQVAPPEYGVPPGHPMHPYMSAPHSEGSGMAHPPSSMESIPPGSSVPTMMHPEASPGHMPVQQSHHSTVYYPGYPHPSMPAGAPYGPSGNMPPGGFYAAPPQHQGGQYQPTLPPQPHGTQVQWGPYPPHMGQQQQQPSSHPHSYQQSQPHGHPHPQPPPTSATPGARANTPLPNPDSGPTSADGGVSMPISSTVSSPVASIGNQGPPPT</sequence>
<dbReference type="PROSITE" id="PS50118">
    <property type="entry name" value="HMG_BOX_2"/>
    <property type="match status" value="1"/>
</dbReference>
<dbReference type="Gene3D" id="1.10.30.10">
    <property type="entry name" value="High mobility group box domain"/>
    <property type="match status" value="1"/>
</dbReference>
<dbReference type="GeneID" id="20317171"/>
<feature type="compositionally biased region" description="Low complexity" evidence="3">
    <location>
        <begin position="787"/>
        <end position="802"/>
    </location>
</feature>
<dbReference type="KEGG" id="ovi:T265_02983"/>
<feature type="compositionally biased region" description="Low complexity" evidence="3">
    <location>
        <begin position="1035"/>
        <end position="1056"/>
    </location>
</feature>
<dbReference type="GO" id="GO:0016922">
    <property type="term" value="F:nuclear receptor binding"/>
    <property type="evidence" value="ECO:0007669"/>
    <property type="project" value="TreeGrafter"/>
</dbReference>
<dbReference type="GO" id="GO:0016514">
    <property type="term" value="C:SWI/SNF complex"/>
    <property type="evidence" value="ECO:0007669"/>
    <property type="project" value="TreeGrafter"/>
</dbReference>
<dbReference type="CTD" id="20317171"/>
<accession>A0A074ZXH8</accession>
<feature type="compositionally biased region" description="Pro residues" evidence="3">
    <location>
        <begin position="860"/>
        <end position="869"/>
    </location>
</feature>
<dbReference type="EMBL" id="KL596658">
    <property type="protein sequence ID" value="KER30632.1"/>
    <property type="molecule type" value="Genomic_DNA"/>
</dbReference>
<feature type="DNA-binding region" description="HMG box" evidence="1">
    <location>
        <begin position="109"/>
        <end position="177"/>
    </location>
</feature>
<feature type="region of interest" description="Disordered" evidence="3">
    <location>
        <begin position="837"/>
        <end position="1115"/>
    </location>
</feature>
<feature type="domain" description="HMG box" evidence="4">
    <location>
        <begin position="109"/>
        <end position="177"/>
    </location>
</feature>
<protein>
    <recommendedName>
        <fullName evidence="4">HMG box domain-containing protein</fullName>
    </recommendedName>
</protein>
<evidence type="ECO:0000256" key="3">
    <source>
        <dbReference type="SAM" id="MobiDB-lite"/>
    </source>
</evidence>
<dbReference type="CDD" id="cd21983">
    <property type="entry name" value="HMG-box_SMARCE1"/>
    <property type="match status" value="1"/>
</dbReference>
<dbReference type="OrthoDB" id="427030at2759"/>
<dbReference type="InterPro" id="IPR036910">
    <property type="entry name" value="HMG_box_dom_sf"/>
</dbReference>
<feature type="compositionally biased region" description="Basic and acidic residues" evidence="3">
    <location>
        <begin position="375"/>
        <end position="389"/>
    </location>
</feature>
<evidence type="ECO:0000313" key="5">
    <source>
        <dbReference type="EMBL" id="KER30632.1"/>
    </source>
</evidence>
<keyword evidence="6" id="KW-1185">Reference proteome</keyword>
<feature type="compositionally biased region" description="Pro residues" evidence="3">
    <location>
        <begin position="812"/>
        <end position="822"/>
    </location>
</feature>
<feature type="region of interest" description="Disordered" evidence="3">
    <location>
        <begin position="196"/>
        <end position="216"/>
    </location>
</feature>
<feature type="compositionally biased region" description="Low complexity" evidence="3">
    <location>
        <begin position="575"/>
        <end position="590"/>
    </location>
</feature>
<feature type="compositionally biased region" description="Basic and acidic residues" evidence="3">
    <location>
        <begin position="96"/>
        <end position="110"/>
    </location>
</feature>
<feature type="compositionally biased region" description="Pro residues" evidence="3">
    <location>
        <begin position="531"/>
        <end position="547"/>
    </location>
</feature>